<dbReference type="CDD" id="cd20071">
    <property type="entry name" value="SET_SMYD"/>
    <property type="match status" value="1"/>
</dbReference>
<dbReference type="InterPro" id="IPR001214">
    <property type="entry name" value="SET_dom"/>
</dbReference>
<evidence type="ECO:0000259" key="1">
    <source>
        <dbReference type="PROSITE" id="PS50280"/>
    </source>
</evidence>
<gene>
    <name evidence="2" type="primary">g1802</name>
    <name evidence="2" type="ORF">VP750_LOCUS1539</name>
</gene>
<dbReference type="InterPro" id="IPR044237">
    <property type="entry name" value="ATXR2-like"/>
</dbReference>
<dbReference type="Pfam" id="PF00856">
    <property type="entry name" value="SET"/>
    <property type="match status" value="1"/>
</dbReference>
<dbReference type="PANTHER" id="PTHR47436:SF1">
    <property type="entry name" value="SET DOMAIN-CONTAINING PROTEIN"/>
    <property type="match status" value="1"/>
</dbReference>
<dbReference type="PROSITE" id="PS50280">
    <property type="entry name" value="SET"/>
    <property type="match status" value="1"/>
</dbReference>
<dbReference type="EMBL" id="CAXHTA020000002">
    <property type="protein sequence ID" value="CAL5219880.1"/>
    <property type="molecule type" value="Genomic_DNA"/>
</dbReference>
<dbReference type="PANTHER" id="PTHR47436">
    <property type="entry name" value="HISTONE-LYSINE N-METHYLTRANSFERASE ATXR2"/>
    <property type="match status" value="1"/>
</dbReference>
<dbReference type="Gene3D" id="2.170.270.10">
    <property type="entry name" value="SET domain"/>
    <property type="match status" value="1"/>
</dbReference>
<evidence type="ECO:0000313" key="3">
    <source>
        <dbReference type="Proteomes" id="UP001497392"/>
    </source>
</evidence>
<name>A0ABP1FIT6_9CHLO</name>
<evidence type="ECO:0000313" key="2">
    <source>
        <dbReference type="EMBL" id="CAL5219880.1"/>
    </source>
</evidence>
<dbReference type="InterPro" id="IPR046341">
    <property type="entry name" value="SET_dom_sf"/>
</dbReference>
<feature type="domain" description="SET" evidence="1">
    <location>
        <begin position="195"/>
        <end position="299"/>
    </location>
</feature>
<keyword evidence="3" id="KW-1185">Reference proteome</keyword>
<proteinExistence type="predicted"/>
<accession>A0ABP1FIT6</accession>
<reference evidence="2 3" key="1">
    <citation type="submission" date="2024-06" db="EMBL/GenBank/DDBJ databases">
        <authorList>
            <person name="Kraege A."/>
            <person name="Thomma B."/>
        </authorList>
    </citation>
    <scope>NUCLEOTIDE SEQUENCE [LARGE SCALE GENOMIC DNA]</scope>
</reference>
<protein>
    <submittedName>
        <fullName evidence="2">G1802 protein</fullName>
    </submittedName>
</protein>
<sequence>MSFDDFNTVREAQRAPGLSSLAPAMVIVPPNIGKAEAVRAFKAHADSTNDIFHIAAQVIARVILEASKAVTATSTPGKIHDICTSALPGQPLQGCEVSAREATPQENWAALQEAWKPFKVAWKAPWWDSAATPEDMTPEAFREGRLSSHTQLHTYLRGLAEDSLTLLKEFLYDERFPALFDLEVYGSIIGMFELNNLSLYVASPVEDYALACTADTGSFDPGEQHMAQLLSRPVLNGLGDSYDAACEGSCFYALQSCLNHSCAPNAHAFKRKNTDTDGSAVILAKQDIASGEEVSLSYIDESMPYHERQAALKDYGFTCACTRCSADAAPAGKAKA</sequence>
<dbReference type="Proteomes" id="UP001497392">
    <property type="component" value="Unassembled WGS sequence"/>
</dbReference>
<organism evidence="2 3">
    <name type="scientific">Coccomyxa viridis</name>
    <dbReference type="NCBI Taxonomy" id="1274662"/>
    <lineage>
        <taxon>Eukaryota</taxon>
        <taxon>Viridiplantae</taxon>
        <taxon>Chlorophyta</taxon>
        <taxon>core chlorophytes</taxon>
        <taxon>Trebouxiophyceae</taxon>
        <taxon>Trebouxiophyceae incertae sedis</taxon>
        <taxon>Coccomyxaceae</taxon>
        <taxon>Coccomyxa</taxon>
    </lineage>
</organism>
<comment type="caution">
    <text evidence="2">The sequence shown here is derived from an EMBL/GenBank/DDBJ whole genome shotgun (WGS) entry which is preliminary data.</text>
</comment>
<dbReference type="SUPFAM" id="SSF82199">
    <property type="entry name" value="SET domain"/>
    <property type="match status" value="1"/>
</dbReference>